<evidence type="ECO:0000313" key="3">
    <source>
        <dbReference type="EMBL" id="AGB41158.1"/>
    </source>
</evidence>
<accession>L0KAN4</accession>
<feature type="transmembrane region" description="Helical" evidence="1">
    <location>
        <begin position="147"/>
        <end position="167"/>
    </location>
</feature>
<dbReference type="NCBIfam" id="TIGR02871">
    <property type="entry name" value="spore_ylbJ"/>
    <property type="match status" value="1"/>
</dbReference>
<dbReference type="PATRIC" id="fig|748449.3.peg.1168"/>
<dbReference type="InterPro" id="IPR014226">
    <property type="entry name" value="Spore_IM_YlbJ"/>
</dbReference>
<evidence type="ECO:0000256" key="1">
    <source>
        <dbReference type="SAM" id="Phobius"/>
    </source>
</evidence>
<feature type="transmembrane region" description="Helical" evidence="1">
    <location>
        <begin position="291"/>
        <end position="310"/>
    </location>
</feature>
<evidence type="ECO:0000259" key="2">
    <source>
        <dbReference type="Pfam" id="PF07670"/>
    </source>
</evidence>
<dbReference type="HOGENOM" id="CLU_051469_1_0_9"/>
<feature type="transmembrane region" description="Helical" evidence="1">
    <location>
        <begin position="45"/>
        <end position="69"/>
    </location>
</feature>
<dbReference type="Pfam" id="PF07670">
    <property type="entry name" value="Gate"/>
    <property type="match status" value="2"/>
</dbReference>
<feature type="transmembrane region" description="Helical" evidence="1">
    <location>
        <begin position="76"/>
        <end position="99"/>
    </location>
</feature>
<dbReference type="RefSeq" id="WP_015326880.1">
    <property type="nucleotide sequence ID" value="NC_019978.1"/>
</dbReference>
<keyword evidence="1" id="KW-1133">Transmembrane helix</keyword>
<protein>
    <submittedName>
        <fullName evidence="3">Sporulation integral membrane protein YlbJ</fullName>
    </submittedName>
</protein>
<keyword evidence="1" id="KW-0472">Membrane</keyword>
<sequence>MNKKLINLKALIAILFTVALIVFSEPAFNSAIDGLETWWEIVFPALLPFFIVAEILMGLGVVHFMGALLEPLMRPLFRIPGVGAFAVAIGLASGYPIGAKITGNLRREGLCTKTEGERLVSFANTADPLFMIGAVAVGMFSNPQLGAILSLAHYASCLIVGFVLRFYKPNATPKTDNSSPQQENIISYAFNELYNARKKDGRPFGQLLGDSIEESVKTLLTVGGFIIFFSVVTKILYLVGFNQLIAFILTFILEPLGFNQALISPIISGLFELTNGSYLASQANAPLNQQVIITSAIIAWSGLSVHAQVVAMVKGTDIKLKLYFFARILHAILAGALTYFLFDPLNAISSRLTIPVISTQSTGFSLGYLDYLAHMSIGLILLFGFLTFISLTFYIIKQLKVISFHHFK</sequence>
<feature type="transmembrane region" description="Helical" evidence="1">
    <location>
        <begin position="322"/>
        <end position="342"/>
    </location>
</feature>
<reference evidence="4" key="1">
    <citation type="submission" date="2012-02" db="EMBL/GenBank/DDBJ databases">
        <title>The complete genome of Halobacteroides halobius DSM 5150.</title>
        <authorList>
            <person name="Lucas S."/>
            <person name="Copeland A."/>
            <person name="Lapidus A."/>
            <person name="Glavina del Rio T."/>
            <person name="Dalin E."/>
            <person name="Tice H."/>
            <person name="Bruce D."/>
            <person name="Goodwin L."/>
            <person name="Pitluck S."/>
            <person name="Peters L."/>
            <person name="Mikhailova N."/>
            <person name="Gu W."/>
            <person name="Kyrpides N."/>
            <person name="Mavromatis K."/>
            <person name="Ivanova N."/>
            <person name="Brettin T."/>
            <person name="Detter J.C."/>
            <person name="Han C."/>
            <person name="Larimer F."/>
            <person name="Land M."/>
            <person name="Hauser L."/>
            <person name="Markowitz V."/>
            <person name="Cheng J.-F."/>
            <person name="Hugenholtz P."/>
            <person name="Woyke T."/>
            <person name="Wu D."/>
            <person name="Tindall B."/>
            <person name="Pomrenke H."/>
            <person name="Brambilla E."/>
            <person name="Klenk H.-P."/>
            <person name="Eisen J.A."/>
        </authorList>
    </citation>
    <scope>NUCLEOTIDE SEQUENCE [LARGE SCALE GENOMIC DNA]</scope>
    <source>
        <strain evidence="4">ATCC 35273 / DSM 5150 / MD-1</strain>
    </source>
</reference>
<dbReference type="EMBL" id="CP003359">
    <property type="protein sequence ID" value="AGB41158.1"/>
    <property type="molecule type" value="Genomic_DNA"/>
</dbReference>
<feature type="transmembrane region" description="Helical" evidence="1">
    <location>
        <begin position="218"/>
        <end position="237"/>
    </location>
</feature>
<feature type="transmembrane region" description="Helical" evidence="1">
    <location>
        <begin position="371"/>
        <end position="396"/>
    </location>
</feature>
<dbReference type="Proteomes" id="UP000010880">
    <property type="component" value="Chromosome"/>
</dbReference>
<dbReference type="STRING" id="748449.Halha_1210"/>
<gene>
    <name evidence="3" type="ordered locus">Halha_1210</name>
</gene>
<keyword evidence="4" id="KW-1185">Reference proteome</keyword>
<feature type="domain" description="Nucleoside transporter/FeoB GTPase Gate" evidence="2">
    <location>
        <begin position="42"/>
        <end position="151"/>
    </location>
</feature>
<feature type="transmembrane region" description="Helical" evidence="1">
    <location>
        <begin position="119"/>
        <end position="140"/>
    </location>
</feature>
<dbReference type="eggNOG" id="COG3314">
    <property type="taxonomic scope" value="Bacteria"/>
</dbReference>
<keyword evidence="1" id="KW-0812">Transmembrane</keyword>
<dbReference type="InterPro" id="IPR011642">
    <property type="entry name" value="Gate_dom"/>
</dbReference>
<name>L0KAN4_HALHC</name>
<dbReference type="AlphaFoldDB" id="L0KAN4"/>
<feature type="domain" description="Nucleoside transporter/FeoB GTPase Gate" evidence="2">
    <location>
        <begin position="219"/>
        <end position="310"/>
    </location>
</feature>
<evidence type="ECO:0000313" key="4">
    <source>
        <dbReference type="Proteomes" id="UP000010880"/>
    </source>
</evidence>
<organism evidence="3 4">
    <name type="scientific">Halobacteroides halobius (strain ATCC 35273 / DSM 5150 / MD-1)</name>
    <dbReference type="NCBI Taxonomy" id="748449"/>
    <lineage>
        <taxon>Bacteria</taxon>
        <taxon>Bacillati</taxon>
        <taxon>Bacillota</taxon>
        <taxon>Clostridia</taxon>
        <taxon>Halanaerobiales</taxon>
        <taxon>Halobacteroidaceae</taxon>
        <taxon>Halobacteroides</taxon>
    </lineage>
</organism>
<proteinExistence type="predicted"/>
<dbReference type="OrthoDB" id="1645614at2"/>
<dbReference type="KEGG" id="hhl:Halha_1210"/>